<evidence type="ECO:0000256" key="11">
    <source>
        <dbReference type="ARBA" id="ARBA00023187"/>
    </source>
</evidence>
<keyword evidence="4" id="KW-0853">WD repeat</keyword>
<dbReference type="AlphaFoldDB" id="A0A830HKG7"/>
<dbReference type="InterPro" id="IPR015943">
    <property type="entry name" value="WD40/YVTN_repeat-like_dom_sf"/>
</dbReference>
<evidence type="ECO:0000256" key="6">
    <source>
        <dbReference type="ARBA" id="ARBA00022679"/>
    </source>
</evidence>
<comment type="similarity">
    <text evidence="3 14">Belongs to the WD repeat PRP19 family.</text>
</comment>
<dbReference type="InterPro" id="IPR013915">
    <property type="entry name" value="Prp19_cc"/>
</dbReference>
<dbReference type="FunFam" id="3.30.40.10:FF:000027">
    <property type="entry name" value="Pre-mRNA-processing factor 19, putative"/>
    <property type="match status" value="1"/>
</dbReference>
<dbReference type="OrthoDB" id="687049at2759"/>
<evidence type="ECO:0000256" key="3">
    <source>
        <dbReference type="ARBA" id="ARBA00006388"/>
    </source>
</evidence>
<dbReference type="GO" id="GO:0071006">
    <property type="term" value="C:U2-type catalytic step 1 spliceosome"/>
    <property type="evidence" value="ECO:0007669"/>
    <property type="project" value="TreeGrafter"/>
</dbReference>
<keyword evidence="7 14" id="KW-0747">Spliceosome</keyword>
<evidence type="ECO:0000256" key="5">
    <source>
        <dbReference type="ARBA" id="ARBA00022664"/>
    </source>
</evidence>
<dbReference type="CDD" id="cd16656">
    <property type="entry name" value="RING-Ubox_PRP19"/>
    <property type="match status" value="1"/>
</dbReference>
<evidence type="ECO:0000256" key="9">
    <source>
        <dbReference type="ARBA" id="ARBA00022763"/>
    </source>
</evidence>
<organism evidence="17 18">
    <name type="scientific">Pycnococcus provasolii</name>
    <dbReference type="NCBI Taxonomy" id="41880"/>
    <lineage>
        <taxon>Eukaryota</taxon>
        <taxon>Viridiplantae</taxon>
        <taxon>Chlorophyta</taxon>
        <taxon>Pseudoscourfieldiophyceae</taxon>
        <taxon>Pseudoscourfieldiales</taxon>
        <taxon>Pycnococcaceae</taxon>
        <taxon>Pycnococcus</taxon>
    </lineage>
</organism>
<dbReference type="GO" id="GO:0061630">
    <property type="term" value="F:ubiquitin protein ligase activity"/>
    <property type="evidence" value="ECO:0007669"/>
    <property type="project" value="UniProtKB-UniRule"/>
</dbReference>
<proteinExistence type="inferred from homology"/>
<evidence type="ECO:0000259" key="16">
    <source>
        <dbReference type="PROSITE" id="PS51698"/>
    </source>
</evidence>
<feature type="domain" description="U-box" evidence="16">
    <location>
        <begin position="1"/>
        <end position="71"/>
    </location>
</feature>
<gene>
    <name evidence="17" type="ORF">PPROV_000505700</name>
</gene>
<evidence type="ECO:0000256" key="8">
    <source>
        <dbReference type="ARBA" id="ARBA00022737"/>
    </source>
</evidence>
<comment type="function">
    <text evidence="14">Ubiquitin-protein ligase which is mainly involved pre-mRNA splicing and DNA repair. Required for pre-mRNA splicing as component of the spliceosome.</text>
</comment>
<dbReference type="SUPFAM" id="SSF50998">
    <property type="entry name" value="Quinoprotein alcohol dehydrogenase-like"/>
    <property type="match status" value="1"/>
</dbReference>
<dbReference type="GO" id="GO:0005737">
    <property type="term" value="C:cytoplasm"/>
    <property type="evidence" value="ECO:0007669"/>
    <property type="project" value="TreeGrafter"/>
</dbReference>
<keyword evidence="18" id="KW-1185">Reference proteome</keyword>
<evidence type="ECO:0000256" key="13">
    <source>
        <dbReference type="ARBA" id="ARBA00023242"/>
    </source>
</evidence>
<keyword evidence="13 14" id="KW-0539">Nucleus</keyword>
<evidence type="ECO:0000256" key="15">
    <source>
        <dbReference type="SAM" id="MobiDB-lite"/>
    </source>
</evidence>
<keyword evidence="11 14" id="KW-0508">mRNA splicing</keyword>
<dbReference type="PROSITE" id="PS51698">
    <property type="entry name" value="U_BOX"/>
    <property type="match status" value="1"/>
</dbReference>
<dbReference type="SUPFAM" id="SSF57850">
    <property type="entry name" value="RING/U-box"/>
    <property type="match status" value="1"/>
</dbReference>
<dbReference type="PANTHER" id="PTHR43995">
    <property type="entry name" value="PRE-MRNA-PROCESSING FACTOR 19"/>
    <property type="match status" value="1"/>
</dbReference>
<reference evidence="17" key="1">
    <citation type="submission" date="2020-10" db="EMBL/GenBank/DDBJ databases">
        <title>Unveiling of a novel bifunctional photoreceptor, Dualchrome1, isolated from a cosmopolitan green alga.</title>
        <authorList>
            <person name="Suzuki S."/>
            <person name="Kawachi M."/>
        </authorList>
    </citation>
    <scope>NUCLEOTIDE SEQUENCE</scope>
    <source>
        <strain evidence="17">NIES 2893</strain>
    </source>
</reference>
<keyword evidence="8" id="KW-0677">Repeat</keyword>
<keyword evidence="10 14" id="KW-0833">Ubl conjugation pathway</keyword>
<dbReference type="GO" id="GO:0070534">
    <property type="term" value="P:protein K63-linked ubiquitination"/>
    <property type="evidence" value="ECO:0007669"/>
    <property type="project" value="UniProtKB-UniRule"/>
</dbReference>
<dbReference type="PANTHER" id="PTHR43995:SF1">
    <property type="entry name" value="PRE-MRNA-PROCESSING FACTOR 19"/>
    <property type="match status" value="1"/>
</dbReference>
<comment type="pathway">
    <text evidence="2 14">Protein modification; protein ubiquitination.</text>
</comment>
<dbReference type="Gene3D" id="2.130.10.10">
    <property type="entry name" value="YVTN repeat-like/Quinoprotein amine dehydrogenase"/>
    <property type="match status" value="1"/>
</dbReference>
<dbReference type="Proteomes" id="UP000660262">
    <property type="component" value="Unassembled WGS sequence"/>
</dbReference>
<evidence type="ECO:0000256" key="2">
    <source>
        <dbReference type="ARBA" id="ARBA00004906"/>
    </source>
</evidence>
<dbReference type="Pfam" id="PF08606">
    <property type="entry name" value="Prp19"/>
    <property type="match status" value="1"/>
</dbReference>
<comment type="subcellular location">
    <subcellularLocation>
        <location evidence="1 14">Nucleus</location>
    </subcellularLocation>
</comment>
<name>A0A830HKG7_9CHLO</name>
<dbReference type="EMBL" id="BNJQ01000012">
    <property type="protein sequence ID" value="GHP06310.1"/>
    <property type="molecule type" value="Genomic_DNA"/>
</dbReference>
<dbReference type="SMART" id="SM00504">
    <property type="entry name" value="Ubox"/>
    <property type="match status" value="1"/>
</dbReference>
<feature type="region of interest" description="Disordered" evidence="15">
    <location>
        <begin position="125"/>
        <end position="202"/>
    </location>
</feature>
<dbReference type="GO" id="GO:0000974">
    <property type="term" value="C:Prp19 complex"/>
    <property type="evidence" value="ECO:0007669"/>
    <property type="project" value="UniProtKB-UniRule"/>
</dbReference>
<evidence type="ECO:0000256" key="7">
    <source>
        <dbReference type="ARBA" id="ARBA00022728"/>
    </source>
</evidence>
<keyword evidence="6 14" id="KW-0808">Transferase</keyword>
<dbReference type="Pfam" id="PF00400">
    <property type="entry name" value="WD40"/>
    <property type="match status" value="2"/>
</dbReference>
<evidence type="ECO:0000313" key="18">
    <source>
        <dbReference type="Proteomes" id="UP000660262"/>
    </source>
</evidence>
<dbReference type="InterPro" id="IPR055340">
    <property type="entry name" value="RING-Ubox_PRP19"/>
</dbReference>
<dbReference type="EC" id="2.3.2.27" evidence="14"/>
<dbReference type="InterPro" id="IPR001680">
    <property type="entry name" value="WD40_rpt"/>
</dbReference>
<evidence type="ECO:0000256" key="10">
    <source>
        <dbReference type="ARBA" id="ARBA00022786"/>
    </source>
</evidence>
<accession>A0A830HKG7</accession>
<dbReference type="GO" id="GO:0000398">
    <property type="term" value="P:mRNA splicing, via spliceosome"/>
    <property type="evidence" value="ECO:0007669"/>
    <property type="project" value="InterPro"/>
</dbReference>
<dbReference type="Gene3D" id="3.30.40.10">
    <property type="entry name" value="Zinc/RING finger domain, C3HC4 (zinc finger)"/>
    <property type="match status" value="1"/>
</dbReference>
<dbReference type="GO" id="GO:0006281">
    <property type="term" value="P:DNA repair"/>
    <property type="evidence" value="ECO:0007669"/>
    <property type="project" value="UniProtKB-KW"/>
</dbReference>
<dbReference type="UniPathway" id="UPA00143"/>
<dbReference type="InterPro" id="IPR003613">
    <property type="entry name" value="Ubox_domain"/>
</dbReference>
<dbReference type="InterPro" id="IPR038959">
    <property type="entry name" value="Prp19"/>
</dbReference>
<dbReference type="InterPro" id="IPR011047">
    <property type="entry name" value="Quinoprotein_ADH-like_sf"/>
</dbReference>
<keyword evidence="9 14" id="KW-0227">DNA damage</keyword>
<keyword evidence="5 14" id="KW-0507">mRNA processing</keyword>
<evidence type="ECO:0000256" key="12">
    <source>
        <dbReference type="ARBA" id="ARBA00023204"/>
    </source>
</evidence>
<comment type="caution">
    <text evidence="17">The sequence shown here is derived from an EMBL/GenBank/DDBJ whole genome shotgun (WGS) entry which is preliminary data.</text>
</comment>
<comment type="catalytic activity">
    <reaction evidence="14">
        <text>S-ubiquitinyl-[E2 ubiquitin-conjugating enzyme]-L-cysteine + [acceptor protein]-L-lysine = [E2 ubiquitin-conjugating enzyme]-L-cysteine + N(6)-ubiquitinyl-[acceptor protein]-L-lysine.</text>
        <dbReference type="EC" id="2.3.2.27"/>
    </reaction>
</comment>
<evidence type="ECO:0000256" key="1">
    <source>
        <dbReference type="ARBA" id="ARBA00004123"/>
    </source>
</evidence>
<dbReference type="SMART" id="SM00320">
    <property type="entry name" value="WD40"/>
    <property type="match status" value="4"/>
</dbReference>
<dbReference type="InterPro" id="IPR013083">
    <property type="entry name" value="Znf_RING/FYVE/PHD"/>
</dbReference>
<keyword evidence="12 14" id="KW-0234">DNA repair</keyword>
<comment type="subunit">
    <text evidence="14">Homotetramer.</text>
</comment>
<sequence>MFCAISGQAPLEPVVSKHTGLLFERKLITELIANNGALCPVTSTPLTPEDLIPLRTNPAVKPRAPTSSSIPSMLGALQDEWDSLALETFSLRKQLYAVRQELSHALYQHDAAVRTIARLLKERDERSSATVQAAQPHVAAKSKRGADDDNAEDAGKRARVTDVAPELPDDVRASLEAKAQQLQSARKKRPVPPGTPSAADVGRAYGPLSPWALVGAGDGEAVAAVDADSASVLLVGTKGAAAVVDGTSGSASATYTQVGGTGGDVTSACMLSSGSFVVAGADGAVRMFQPGSETASATASPLGDGAHLEVAAHVATSGHYLLAASSSGGWVTLDTTAGLRSVSASAAAARKKGDAIPCITSHPDGLLFATASSRDDSVCIYDIKAGKAVTTLAEGADGGTVSMSFCENGYFFAAGGVHGVRVFDLRKMRILATCSPEGNGRCGAVRFDKYGGLLSAAWGGGVVSIYESKKDFPRTWCSEASSSAGAARAVSFNANATRVVAGWEAGGLTVFGM</sequence>
<evidence type="ECO:0000313" key="17">
    <source>
        <dbReference type="EMBL" id="GHP06310.1"/>
    </source>
</evidence>
<evidence type="ECO:0000256" key="4">
    <source>
        <dbReference type="ARBA" id="ARBA00022574"/>
    </source>
</evidence>
<protein>
    <recommendedName>
        <fullName evidence="14">Pre-mRNA-processing factor 19</fullName>
        <ecNumber evidence="14">2.3.2.27</ecNumber>
    </recommendedName>
</protein>
<evidence type="ECO:0000256" key="14">
    <source>
        <dbReference type="RuleBase" id="RU367101"/>
    </source>
</evidence>